<dbReference type="Proteomes" id="UP001500503">
    <property type="component" value="Unassembled WGS sequence"/>
</dbReference>
<dbReference type="PANTHER" id="PTHR48079">
    <property type="entry name" value="PROTEIN YEEZ"/>
    <property type="match status" value="1"/>
</dbReference>
<dbReference type="InterPro" id="IPR036291">
    <property type="entry name" value="NAD(P)-bd_dom_sf"/>
</dbReference>
<protein>
    <submittedName>
        <fullName evidence="2">NAD(P)-dependent oxidoreductase</fullName>
    </submittedName>
</protein>
<feature type="domain" description="NAD-dependent epimerase/dehydratase" evidence="1">
    <location>
        <begin position="3"/>
        <end position="218"/>
    </location>
</feature>
<dbReference type="PANTHER" id="PTHR48079:SF6">
    <property type="entry name" value="NAD(P)-BINDING DOMAIN-CONTAINING PROTEIN-RELATED"/>
    <property type="match status" value="1"/>
</dbReference>
<dbReference type="SUPFAM" id="SSF51735">
    <property type="entry name" value="NAD(P)-binding Rossmann-fold domains"/>
    <property type="match status" value="1"/>
</dbReference>
<dbReference type="Pfam" id="PF01370">
    <property type="entry name" value="Epimerase"/>
    <property type="match status" value="1"/>
</dbReference>
<dbReference type="RefSeq" id="WP_345463913.1">
    <property type="nucleotide sequence ID" value="NZ_BAABHF010000019.1"/>
</dbReference>
<dbReference type="InterPro" id="IPR001509">
    <property type="entry name" value="Epimerase_deHydtase"/>
</dbReference>
<evidence type="ECO:0000313" key="3">
    <source>
        <dbReference type="Proteomes" id="UP001500503"/>
    </source>
</evidence>
<reference evidence="3" key="1">
    <citation type="journal article" date="2019" name="Int. J. Syst. Evol. Microbiol.">
        <title>The Global Catalogue of Microorganisms (GCM) 10K type strain sequencing project: providing services to taxonomists for standard genome sequencing and annotation.</title>
        <authorList>
            <consortium name="The Broad Institute Genomics Platform"/>
            <consortium name="The Broad Institute Genome Sequencing Center for Infectious Disease"/>
            <person name="Wu L."/>
            <person name="Ma J."/>
        </authorList>
    </citation>
    <scope>NUCLEOTIDE SEQUENCE [LARGE SCALE GENOMIC DNA]</scope>
    <source>
        <strain evidence="3">JCM 17933</strain>
    </source>
</reference>
<dbReference type="Gene3D" id="3.40.50.720">
    <property type="entry name" value="NAD(P)-binding Rossmann-like Domain"/>
    <property type="match status" value="1"/>
</dbReference>
<proteinExistence type="predicted"/>
<dbReference type="EMBL" id="BAABHF010000019">
    <property type="protein sequence ID" value="GAA4493774.1"/>
    <property type="molecule type" value="Genomic_DNA"/>
</dbReference>
<dbReference type="InterPro" id="IPR051783">
    <property type="entry name" value="NAD(P)-dependent_oxidoreduct"/>
</dbReference>
<organism evidence="2 3">
    <name type="scientific">Actinoallomurus oryzae</name>
    <dbReference type="NCBI Taxonomy" id="502180"/>
    <lineage>
        <taxon>Bacteria</taxon>
        <taxon>Bacillati</taxon>
        <taxon>Actinomycetota</taxon>
        <taxon>Actinomycetes</taxon>
        <taxon>Streptosporangiales</taxon>
        <taxon>Thermomonosporaceae</taxon>
        <taxon>Actinoallomurus</taxon>
    </lineage>
</organism>
<accession>A0ABP8PW51</accession>
<gene>
    <name evidence="2" type="ORF">GCM10023191_031790</name>
</gene>
<name>A0ABP8PW51_9ACTN</name>
<evidence type="ECO:0000313" key="2">
    <source>
        <dbReference type="EMBL" id="GAA4493774.1"/>
    </source>
</evidence>
<sequence length="285" mass="30031">MHVFLAGATGVLGRRIVPLLVAEGHRVTALTRTTEGGASLLALGAVPALADVYDAEALTRVVRVASPDVVMHQLTDLSRGVTEANARIRVAGTRNLVDAALQAGVPRIVAQSIAWAYEPGEEPARESVPLDLTAPEPRRTSVEGVRSLEAAVRELPEWVILRYGMLYGPGTWYAADGMMADRARAGGLTGGADVTSFVHADDAAEAAVRALTWPSAAVNICDDEPAPADDWVSVFAEAVGGPRPAPGNAERQGWARGADNACAREELGWTPGRPSWRKGFAAFPP</sequence>
<keyword evidence="3" id="KW-1185">Reference proteome</keyword>
<evidence type="ECO:0000259" key="1">
    <source>
        <dbReference type="Pfam" id="PF01370"/>
    </source>
</evidence>
<comment type="caution">
    <text evidence="2">The sequence shown here is derived from an EMBL/GenBank/DDBJ whole genome shotgun (WGS) entry which is preliminary data.</text>
</comment>